<feature type="domain" description="RecF/RecN/SMC N-terminal" evidence="2">
    <location>
        <begin position="3"/>
        <end position="124"/>
    </location>
</feature>
<dbReference type="Gene3D" id="3.40.50.300">
    <property type="entry name" value="P-loop containing nucleotide triphosphate hydrolases"/>
    <property type="match status" value="1"/>
</dbReference>
<dbReference type="InterPro" id="IPR027417">
    <property type="entry name" value="P-loop_NTPase"/>
</dbReference>
<dbReference type="STRING" id="2018661.A0A2A2K6A7"/>
<dbReference type="EMBL" id="LIAE01009504">
    <property type="protein sequence ID" value="PAV69431.1"/>
    <property type="molecule type" value="Genomic_DNA"/>
</dbReference>
<dbReference type="AlphaFoldDB" id="A0A2A2K6A7"/>
<dbReference type="PANTHER" id="PTHR43977">
    <property type="entry name" value="STRUCTURAL MAINTENANCE OF CHROMOSOMES PROTEIN 3"/>
    <property type="match status" value="1"/>
</dbReference>
<comment type="caution">
    <text evidence="3">The sequence shown here is derived from an EMBL/GenBank/DDBJ whole genome shotgun (WGS) entry which is preliminary data.</text>
</comment>
<evidence type="ECO:0000256" key="1">
    <source>
        <dbReference type="SAM" id="MobiDB-lite"/>
    </source>
</evidence>
<protein>
    <recommendedName>
        <fullName evidence="2">RecF/RecN/SMC N-terminal domain-containing protein</fullName>
    </recommendedName>
</protein>
<reference evidence="3 4" key="1">
    <citation type="journal article" date="2017" name="Curr. Biol.">
        <title>Genome architecture and evolution of a unichromosomal asexual nematode.</title>
        <authorList>
            <person name="Fradin H."/>
            <person name="Zegar C."/>
            <person name="Gutwein M."/>
            <person name="Lucas J."/>
            <person name="Kovtun M."/>
            <person name="Corcoran D."/>
            <person name="Baugh L.R."/>
            <person name="Kiontke K."/>
            <person name="Gunsalus K."/>
            <person name="Fitch D.H."/>
            <person name="Piano F."/>
        </authorList>
    </citation>
    <scope>NUCLEOTIDE SEQUENCE [LARGE SCALE GENOMIC DNA]</scope>
    <source>
        <strain evidence="3">PF1309</strain>
    </source>
</reference>
<proteinExistence type="predicted"/>
<dbReference type="InterPro" id="IPR003395">
    <property type="entry name" value="RecF/RecN/SMC_N"/>
</dbReference>
<feature type="compositionally biased region" description="Basic residues" evidence="1">
    <location>
        <begin position="296"/>
        <end position="323"/>
    </location>
</feature>
<feature type="compositionally biased region" description="Polar residues" evidence="1">
    <location>
        <begin position="229"/>
        <end position="238"/>
    </location>
</feature>
<organism evidence="3 4">
    <name type="scientific">Diploscapter pachys</name>
    <dbReference type="NCBI Taxonomy" id="2018661"/>
    <lineage>
        <taxon>Eukaryota</taxon>
        <taxon>Metazoa</taxon>
        <taxon>Ecdysozoa</taxon>
        <taxon>Nematoda</taxon>
        <taxon>Chromadorea</taxon>
        <taxon>Rhabditida</taxon>
        <taxon>Rhabditina</taxon>
        <taxon>Rhabditomorpha</taxon>
        <taxon>Rhabditoidea</taxon>
        <taxon>Rhabditidae</taxon>
        <taxon>Diploscapter</taxon>
    </lineage>
</organism>
<keyword evidence="4" id="KW-1185">Reference proteome</keyword>
<dbReference type="Proteomes" id="UP000218231">
    <property type="component" value="Unassembled WGS sequence"/>
</dbReference>
<evidence type="ECO:0000313" key="3">
    <source>
        <dbReference type="EMBL" id="PAV69431.1"/>
    </source>
</evidence>
<gene>
    <name evidence="3" type="ORF">WR25_09037</name>
</gene>
<feature type="region of interest" description="Disordered" evidence="1">
    <location>
        <begin position="222"/>
        <end position="334"/>
    </location>
</feature>
<accession>A0A2A2K6A7</accession>
<name>A0A2A2K6A7_9BILA</name>
<dbReference type="OrthoDB" id="431497at2759"/>
<dbReference type="Pfam" id="PF02463">
    <property type="entry name" value="SMC_N"/>
    <property type="match status" value="1"/>
</dbReference>
<dbReference type="SUPFAM" id="SSF52540">
    <property type="entry name" value="P-loop containing nucleoside triphosphate hydrolases"/>
    <property type="match status" value="1"/>
</dbReference>
<evidence type="ECO:0000259" key="2">
    <source>
        <dbReference type="Pfam" id="PF02463"/>
    </source>
</evidence>
<sequence>MHITKLIITDFLSYKGRIEITDFSQHLNLLSLSTIEFVLTDSYKNVRERDRLSLINQSSTAQRPNFCKVEIVLDNSDKSIPLTDYPKKVTIARMMDKKKDKLTINDKVVTHKELRSLLIASGFSTTSAYYIVQQGQVCRLASTKEKLLNEYCGNSQFIVTTFHPELLGPAEVRFGVKFINKIHNSSRPLSLSLCTSQSKQIDLFPPQQTLCNALEFGQKQKEKSDCQKELQQSRAQGFSRSRSHNDSRSRSSSGSSRSSRRSRSVRSKKDQAKGRKTVTRLRDARGRFVSMGGARKSNKKSSRKSTKSARSRRSKKGSRRAMRKPAEPCPQLTD</sequence>
<evidence type="ECO:0000313" key="4">
    <source>
        <dbReference type="Proteomes" id="UP000218231"/>
    </source>
</evidence>